<evidence type="ECO:0000259" key="3">
    <source>
        <dbReference type="Pfam" id="PF03107"/>
    </source>
</evidence>
<reference evidence="4" key="2">
    <citation type="journal article" date="2023" name="Plants (Basel)">
        <title>Annotation of the Turnera subulata (Passifloraceae) Draft Genome Reveals the S-Locus Evolved after the Divergence of Turneroideae from Passifloroideae in a Stepwise Manner.</title>
        <authorList>
            <person name="Henning P.M."/>
            <person name="Roalson E.H."/>
            <person name="Mir W."/>
            <person name="McCubbin A.G."/>
            <person name="Shore J.S."/>
        </authorList>
    </citation>
    <scope>NUCLEOTIDE SEQUENCE</scope>
    <source>
        <strain evidence="4">F60SS</strain>
    </source>
</reference>
<gene>
    <name evidence="4" type="ORF">Tsubulata_007830</name>
</gene>
<keyword evidence="5" id="KW-1185">Reference proteome</keyword>
<evidence type="ECO:0000256" key="1">
    <source>
        <dbReference type="ARBA" id="ARBA00022737"/>
    </source>
</evidence>
<accession>A0A9Q0FB71</accession>
<evidence type="ECO:0000256" key="2">
    <source>
        <dbReference type="SAM" id="MobiDB-lite"/>
    </source>
</evidence>
<feature type="region of interest" description="Disordered" evidence="2">
    <location>
        <begin position="227"/>
        <end position="366"/>
    </location>
</feature>
<dbReference type="Pfam" id="PF03107">
    <property type="entry name" value="C1_2"/>
    <property type="match status" value="1"/>
</dbReference>
<reference evidence="4" key="1">
    <citation type="submission" date="2022-02" db="EMBL/GenBank/DDBJ databases">
        <authorList>
            <person name="Henning P.M."/>
            <person name="McCubbin A.G."/>
            <person name="Shore J.S."/>
        </authorList>
    </citation>
    <scope>NUCLEOTIDE SEQUENCE</scope>
    <source>
        <strain evidence="4">F60SS</strain>
        <tissue evidence="4">Leaves</tissue>
    </source>
</reference>
<organism evidence="4 5">
    <name type="scientific">Turnera subulata</name>
    <dbReference type="NCBI Taxonomy" id="218843"/>
    <lineage>
        <taxon>Eukaryota</taxon>
        <taxon>Viridiplantae</taxon>
        <taxon>Streptophyta</taxon>
        <taxon>Embryophyta</taxon>
        <taxon>Tracheophyta</taxon>
        <taxon>Spermatophyta</taxon>
        <taxon>Magnoliopsida</taxon>
        <taxon>eudicotyledons</taxon>
        <taxon>Gunneridae</taxon>
        <taxon>Pentapetalae</taxon>
        <taxon>rosids</taxon>
        <taxon>fabids</taxon>
        <taxon>Malpighiales</taxon>
        <taxon>Passifloraceae</taxon>
        <taxon>Turnera</taxon>
    </lineage>
</organism>
<dbReference type="PANTHER" id="PTHR46288:SF27">
    <property type="entry name" value="CYSTEINE_HISTIDINE-RICH C1 DOMAIN FAMILY PROTEIN"/>
    <property type="match status" value="1"/>
</dbReference>
<comment type="caution">
    <text evidence="4">The sequence shown here is derived from an EMBL/GenBank/DDBJ whole genome shotgun (WGS) entry which is preliminary data.</text>
</comment>
<feature type="compositionally biased region" description="Polar residues" evidence="2">
    <location>
        <begin position="357"/>
        <end position="366"/>
    </location>
</feature>
<evidence type="ECO:0000313" key="5">
    <source>
        <dbReference type="Proteomes" id="UP001141552"/>
    </source>
</evidence>
<dbReference type="PANTHER" id="PTHR46288">
    <property type="entry name" value="PHORBOL-ESTER/DAG-TYPE DOMAIN-CONTAINING PROTEIN"/>
    <property type="match status" value="1"/>
</dbReference>
<dbReference type="OrthoDB" id="1884766at2759"/>
<dbReference type="EMBL" id="JAKUCV010006211">
    <property type="protein sequence ID" value="KAJ4828304.1"/>
    <property type="molecule type" value="Genomic_DNA"/>
</dbReference>
<name>A0A9Q0FB71_9ROSI</name>
<dbReference type="InterPro" id="IPR046349">
    <property type="entry name" value="C1-like_sf"/>
</dbReference>
<dbReference type="AlphaFoldDB" id="A0A9Q0FB71"/>
<feature type="compositionally biased region" description="Acidic residues" evidence="2">
    <location>
        <begin position="280"/>
        <end position="302"/>
    </location>
</feature>
<evidence type="ECO:0000313" key="4">
    <source>
        <dbReference type="EMBL" id="KAJ4828304.1"/>
    </source>
</evidence>
<feature type="domain" description="DC1" evidence="3">
    <location>
        <begin position="7"/>
        <end position="60"/>
    </location>
</feature>
<proteinExistence type="predicted"/>
<feature type="compositionally biased region" description="Basic and acidic residues" evidence="2">
    <location>
        <begin position="229"/>
        <end position="241"/>
    </location>
</feature>
<feature type="compositionally biased region" description="Acidic residues" evidence="2">
    <location>
        <begin position="244"/>
        <end position="258"/>
    </location>
</feature>
<keyword evidence="1" id="KW-0677">Repeat</keyword>
<feature type="compositionally biased region" description="Acidic residues" evidence="2">
    <location>
        <begin position="312"/>
        <end position="348"/>
    </location>
</feature>
<sequence length="428" mass="48433">MRMKHWSHEHGLKLVDASKFARTRKRRDKKADNECDLCHDVIGGPIYVCKRCRFVLDESCFGLSQNHQLLHNPLHSPHPLFLSERPVLAEKPHWFRNSCCDGCKSFISSKFVFLCKECDFKLDIQCALSKATPKAGDGDGDRQKKLTRIEHFSHPHTLYLVKFGWEVSRDRKLCANPIEGPSYQCRPCGIHLHWDCAFKTQFSVPLKHGCHPQHNLYYTTVRSGYAQRNNDREDKDTDHAGSYDSEEEDTDSSDDDDDPAHRGSNEGSDDEEDGQHTDEGDTDQGGSDDDPEDAEEPEEGSDSTDPQRTEDPNEGSEEDPDGGSGDNPEDAENSDQEECGDQDEEEEERNLVHLAPSQETDITFNSPVSDDHHKVEIHPSLVQFDEPDTKPRCKLQIEMTLGPCYVMHVEIFALMEAINVKDANSCST</sequence>
<protein>
    <recommendedName>
        <fullName evidence="3">DC1 domain-containing protein</fullName>
    </recommendedName>
</protein>
<dbReference type="InterPro" id="IPR004146">
    <property type="entry name" value="DC1"/>
</dbReference>
<dbReference type="SUPFAM" id="SSF57889">
    <property type="entry name" value="Cysteine-rich domain"/>
    <property type="match status" value="3"/>
</dbReference>
<dbReference type="Proteomes" id="UP001141552">
    <property type="component" value="Unassembled WGS sequence"/>
</dbReference>